<keyword evidence="4 11" id="KW-1003">Cell membrane</keyword>
<dbReference type="SMART" id="SM00957">
    <property type="entry name" value="SecA_DEAD"/>
    <property type="match status" value="1"/>
</dbReference>
<dbReference type="GO" id="GO:0065002">
    <property type="term" value="P:intracellular protein transmembrane transport"/>
    <property type="evidence" value="ECO:0007669"/>
    <property type="project" value="UniProtKB-UniRule"/>
</dbReference>
<dbReference type="InterPro" id="IPR011115">
    <property type="entry name" value="SecA_DEAD"/>
</dbReference>
<dbReference type="Pfam" id="PF07516">
    <property type="entry name" value="SecA_SW"/>
    <property type="match status" value="2"/>
</dbReference>
<dbReference type="GO" id="GO:0006605">
    <property type="term" value="P:protein targeting"/>
    <property type="evidence" value="ECO:0007669"/>
    <property type="project" value="UniProtKB-UniRule"/>
</dbReference>
<keyword evidence="16" id="KW-1185">Reference proteome</keyword>
<name>A0A347ZNE5_9CHLR</name>
<dbReference type="InterPro" id="IPR027417">
    <property type="entry name" value="P-loop_NTPase"/>
</dbReference>
<dbReference type="GO" id="GO:0005829">
    <property type="term" value="C:cytosol"/>
    <property type="evidence" value="ECO:0007669"/>
    <property type="project" value="TreeGrafter"/>
</dbReference>
<evidence type="ECO:0000256" key="8">
    <source>
        <dbReference type="ARBA" id="ARBA00022967"/>
    </source>
</evidence>
<feature type="region of interest" description="Disordered" evidence="12">
    <location>
        <begin position="1313"/>
        <end position="1341"/>
    </location>
</feature>
<keyword evidence="3 11" id="KW-0813">Transport</keyword>
<dbReference type="GO" id="GO:0043952">
    <property type="term" value="P:protein transport by the Sec complex"/>
    <property type="evidence" value="ECO:0007669"/>
    <property type="project" value="TreeGrafter"/>
</dbReference>
<feature type="binding site" evidence="11">
    <location>
        <position position="652"/>
    </location>
    <ligand>
        <name>ATP</name>
        <dbReference type="ChEBI" id="CHEBI:30616"/>
    </ligand>
</feature>
<dbReference type="PROSITE" id="PS51196">
    <property type="entry name" value="SECA_MOTOR_DEAD"/>
    <property type="match status" value="1"/>
</dbReference>
<proteinExistence type="inferred from homology"/>
<comment type="subunit">
    <text evidence="11">Monomer and homodimer. Part of the essential Sec protein translocation apparatus which comprises SecA, SecYEG and auxiliary proteins SecDF. Other proteins may also be involved.</text>
</comment>
<evidence type="ECO:0000256" key="2">
    <source>
        <dbReference type="ARBA" id="ARBA00007650"/>
    </source>
</evidence>
<keyword evidence="10 11" id="KW-0472">Membrane</keyword>
<dbReference type="InterPro" id="IPR036670">
    <property type="entry name" value="SecA_X-link_sf"/>
</dbReference>
<dbReference type="EC" id="7.4.2.8" evidence="11"/>
<dbReference type="Gene3D" id="3.40.50.300">
    <property type="entry name" value="P-loop containing nucleotide triphosphate hydrolases"/>
    <property type="match status" value="2"/>
</dbReference>
<dbReference type="Pfam" id="PF07517">
    <property type="entry name" value="SecA_DEAD"/>
    <property type="match status" value="1"/>
</dbReference>
<dbReference type="PANTHER" id="PTHR30612:SF0">
    <property type="entry name" value="CHLOROPLAST PROTEIN-TRANSPORTING ATPASE"/>
    <property type="match status" value="1"/>
</dbReference>
<dbReference type="SMART" id="SM00958">
    <property type="entry name" value="SecA_PP_bind"/>
    <property type="match status" value="1"/>
</dbReference>
<evidence type="ECO:0000313" key="15">
    <source>
        <dbReference type="EMBL" id="REG08428.1"/>
    </source>
</evidence>
<evidence type="ECO:0000259" key="13">
    <source>
        <dbReference type="PROSITE" id="PS51192"/>
    </source>
</evidence>
<dbReference type="InterPro" id="IPR000185">
    <property type="entry name" value="SecA"/>
</dbReference>
<evidence type="ECO:0000256" key="3">
    <source>
        <dbReference type="ARBA" id="ARBA00022448"/>
    </source>
</evidence>
<dbReference type="PROSITE" id="PS51192">
    <property type="entry name" value="HELICASE_ATP_BIND_1"/>
    <property type="match status" value="1"/>
</dbReference>
<dbReference type="InterPro" id="IPR011116">
    <property type="entry name" value="SecA_Wing/Scaffold"/>
</dbReference>
<evidence type="ECO:0000256" key="5">
    <source>
        <dbReference type="ARBA" id="ARBA00022741"/>
    </source>
</evidence>
<keyword evidence="6 11" id="KW-0067">ATP-binding</keyword>
<keyword evidence="7 11" id="KW-0653">Protein transport</keyword>
<gene>
    <name evidence="11" type="primary">secA</name>
    <name evidence="15" type="ORF">DFR64_1795</name>
</gene>
<comment type="similarity">
    <text evidence="2 11">Belongs to the SecA family.</text>
</comment>
<evidence type="ECO:0000256" key="10">
    <source>
        <dbReference type="ARBA" id="ARBA00023136"/>
    </source>
</evidence>
<evidence type="ECO:0000313" key="16">
    <source>
        <dbReference type="Proteomes" id="UP000256388"/>
    </source>
</evidence>
<dbReference type="InterPro" id="IPR014018">
    <property type="entry name" value="SecA_motor_DEAD"/>
</dbReference>
<dbReference type="Pfam" id="PF01043">
    <property type="entry name" value="SecA_PP_bind"/>
    <property type="match status" value="1"/>
</dbReference>
<dbReference type="Gene3D" id="1.10.3060.10">
    <property type="entry name" value="Helical scaffold and wing domains of SecA"/>
    <property type="match status" value="2"/>
</dbReference>
<evidence type="ECO:0000256" key="4">
    <source>
        <dbReference type="ARBA" id="ARBA00022475"/>
    </source>
</evidence>
<evidence type="ECO:0000256" key="7">
    <source>
        <dbReference type="ARBA" id="ARBA00022927"/>
    </source>
</evidence>
<protein>
    <recommendedName>
        <fullName evidence="11">Protein translocase subunit SecA</fullName>
        <ecNumber evidence="11">7.4.2.8</ecNumber>
    </recommendedName>
</protein>
<dbReference type="PRINTS" id="PR00906">
    <property type="entry name" value="SECA"/>
</dbReference>
<dbReference type="SUPFAM" id="SSF81767">
    <property type="entry name" value="Pre-protein crosslinking domain of SecA"/>
    <property type="match status" value="1"/>
</dbReference>
<comment type="caution">
    <text evidence="15">The sequence shown here is derived from an EMBL/GenBank/DDBJ whole genome shotgun (WGS) entry which is preliminary data.</text>
</comment>
<accession>A0A347ZNE5</accession>
<dbReference type="SUPFAM" id="SSF81886">
    <property type="entry name" value="Helical scaffold and wing domains of SecA"/>
    <property type="match status" value="2"/>
</dbReference>
<dbReference type="EMBL" id="QUMS01000002">
    <property type="protein sequence ID" value="REG08428.1"/>
    <property type="molecule type" value="Genomic_DNA"/>
</dbReference>
<evidence type="ECO:0000256" key="12">
    <source>
        <dbReference type="SAM" id="MobiDB-lite"/>
    </source>
</evidence>
<dbReference type="RefSeq" id="WP_198418374.1">
    <property type="nucleotide sequence ID" value="NZ_AP018437.1"/>
</dbReference>
<evidence type="ECO:0000256" key="6">
    <source>
        <dbReference type="ARBA" id="ARBA00022840"/>
    </source>
</evidence>
<evidence type="ECO:0000256" key="1">
    <source>
        <dbReference type="ARBA" id="ARBA00004170"/>
    </source>
</evidence>
<dbReference type="GO" id="GO:0005524">
    <property type="term" value="F:ATP binding"/>
    <property type="evidence" value="ECO:0007669"/>
    <property type="project" value="UniProtKB-UniRule"/>
</dbReference>
<comment type="subcellular location">
    <subcellularLocation>
        <location evidence="11">Cell membrane</location>
        <topology evidence="11">Peripheral membrane protein</topology>
        <orientation evidence="11">Cytoplasmic side</orientation>
    </subcellularLocation>
    <subcellularLocation>
        <location evidence="11">Cytoplasm</location>
    </subcellularLocation>
    <subcellularLocation>
        <location evidence="1">Membrane</location>
        <topology evidence="1">Peripheral membrane protein</topology>
    </subcellularLocation>
    <text evidence="11">Distribution is 50-50.</text>
</comment>
<keyword evidence="8 11" id="KW-1278">Translocase</keyword>
<dbReference type="GO" id="GO:0031522">
    <property type="term" value="C:cell envelope Sec protein transport complex"/>
    <property type="evidence" value="ECO:0007669"/>
    <property type="project" value="UniProtKB-ARBA"/>
</dbReference>
<dbReference type="GO" id="GO:0017038">
    <property type="term" value="P:protein import"/>
    <property type="evidence" value="ECO:0007669"/>
    <property type="project" value="InterPro"/>
</dbReference>
<dbReference type="GO" id="GO:0008564">
    <property type="term" value="F:protein-exporting ATPase activity"/>
    <property type="evidence" value="ECO:0007669"/>
    <property type="project" value="UniProtKB-EC"/>
</dbReference>
<dbReference type="HAMAP" id="MF_01382">
    <property type="entry name" value="SecA"/>
    <property type="match status" value="1"/>
</dbReference>
<feature type="domain" description="Helicase ATP-binding" evidence="13">
    <location>
        <begin position="89"/>
        <end position="259"/>
    </location>
</feature>
<dbReference type="PROSITE" id="PS01312">
    <property type="entry name" value="SECA"/>
    <property type="match status" value="1"/>
</dbReference>
<dbReference type="InterPro" id="IPR014001">
    <property type="entry name" value="Helicase_ATP-bd"/>
</dbReference>
<comment type="catalytic activity">
    <reaction evidence="11">
        <text>ATP + H2O + cellular proteinSide 1 = ADP + phosphate + cellular proteinSide 2.</text>
        <dbReference type="EC" id="7.4.2.8"/>
    </reaction>
</comment>
<keyword evidence="11" id="KW-0963">Cytoplasm</keyword>
<dbReference type="InterPro" id="IPR011130">
    <property type="entry name" value="SecA_preprotein_X-link_dom"/>
</dbReference>
<organism evidence="15 16">
    <name type="scientific">Pelolinea submarina</name>
    <dbReference type="NCBI Taxonomy" id="913107"/>
    <lineage>
        <taxon>Bacteria</taxon>
        <taxon>Bacillati</taxon>
        <taxon>Chloroflexota</taxon>
        <taxon>Anaerolineae</taxon>
        <taxon>Anaerolineales</taxon>
        <taxon>Anaerolineaceae</taxon>
        <taxon>Pelolinea</taxon>
    </lineage>
</organism>
<keyword evidence="5 11" id="KW-0547">Nucleotide-binding</keyword>
<reference evidence="15 16" key="1">
    <citation type="submission" date="2018-08" db="EMBL/GenBank/DDBJ databases">
        <title>Genomic Encyclopedia of Type Strains, Phase IV (KMG-IV): sequencing the most valuable type-strain genomes for metagenomic binning, comparative biology and taxonomic classification.</title>
        <authorList>
            <person name="Goeker M."/>
        </authorList>
    </citation>
    <scope>NUCLEOTIDE SEQUENCE [LARGE SCALE GENOMIC DNA]</scope>
    <source>
        <strain evidence="15 16">DSM 23923</strain>
    </source>
</reference>
<dbReference type="SUPFAM" id="SSF52540">
    <property type="entry name" value="P-loop containing nucleoside triphosphate hydrolases"/>
    <property type="match status" value="2"/>
</dbReference>
<dbReference type="Pfam" id="PF21090">
    <property type="entry name" value="P-loop_SecA"/>
    <property type="match status" value="1"/>
</dbReference>
<feature type="domain" description="SecA family profile" evidence="14">
    <location>
        <begin position="3"/>
        <end position="789"/>
    </location>
</feature>
<dbReference type="InterPro" id="IPR036266">
    <property type="entry name" value="SecA_Wing/Scaffold_sf"/>
</dbReference>
<evidence type="ECO:0000259" key="14">
    <source>
        <dbReference type="PROSITE" id="PS51196"/>
    </source>
</evidence>
<feature type="binding site" evidence="11">
    <location>
        <position position="87"/>
    </location>
    <ligand>
        <name>ATP</name>
        <dbReference type="ChEBI" id="CHEBI:30616"/>
    </ligand>
</feature>
<dbReference type="GO" id="GO:0005886">
    <property type="term" value="C:plasma membrane"/>
    <property type="evidence" value="ECO:0007669"/>
    <property type="project" value="UniProtKB-SubCell"/>
</dbReference>
<feature type="binding site" evidence="11">
    <location>
        <begin position="105"/>
        <end position="109"/>
    </location>
    <ligand>
        <name>ATP</name>
        <dbReference type="ChEBI" id="CHEBI:30616"/>
    </ligand>
</feature>
<sequence length="1341" mass="153794">MFKNIAKALGGDPQKREIDRVTPLVEQINLLESEYEALSPEELRGKTALFRQRLADGETLDDILVEAFAAVREASKRTTGLRHFDIQMIGGIFLHEGKIVEMRTGEGKTLVATLPLYLNALAGRGAHLVTVNDYLARRDARWMTPIYAYLDMRVGVLQMSSRTESAHFAFVVDLEKRDPREEDDQLRMVYRREAYAADITYGTNNEFGFDYLRDNLVMNLKDRVQREHAYAIVDEVDNILIDEARTPLIISGPASEDVEWYNRMAAVVRQMTPEDYDFNEKDRSVALTEIGETHVEELLQTPLRDPDRPEDITPEQARLLGHLEQALKAQLLYKKNKDYIIQNGEVIIVDEFTGRLMPGRRWSEGLHQAVEAKEGVKVNPENITHATITLQNYFRKYDKLAGMTGTALTEAEEFSTIYDLDAIEMPTNLDYRASRPEEDLQVYQDKDEEGYTFTYYALGSDPQQQPLYWKRKDYHDVVYRTEEAKLRAIVLEILKFHVIGRPILVGTTSIEHSELLSSRLTGESLRRMLMALLVREGWMKKNDIKSPEKVIPELDFLNQPVQALVPDELRRFARGIGMESINPDSPQNLAEILEYLNLPEEFMPRLETTVRGGIQHQVLNARKHDQESQIIADAGAYGAVTIATNMAGRGVDIKLGGEIQESTLSEVRQYLNARGIDPYGLSNAEMAEQLRQIPVSEYEEAEEAIQTFLTFLDNMNRVRQLGGLHVIGSERHEARRIDNQLRGRAARQGDPGSSRFYLSLEDELMRMFGGERAENLMRMFNIDPSIPLESKMLGRLVEQAQERVEGNNFDIRKHLLDYDDVLNDQRERIYNERDRVLVKEELEEDVLSMLHTELQRRIPDALQDEEGPWKLLAFLEEIQPTIFYPQFGENLPSYTLSLIHDILEESISDLQDAAAVENGLVDLAERAIQAESRHVRNQTSSFIQRTADSFGPQADERLDLLDIFLENNEELFESSPKEFFNELQTQVHLKLNLDSGTTQAIKEDPEEMPVILRTLVEETLLKIVLSRMIMTIERRINGRLIVDLDQLAAMDWISIENRLLEAVDQNFQDKLAQLHKPESQIQQNIKAQIRKQQETGKGFNLDELATGISIGTQAAIDPRTRQKVNKRISLLNYIYLAALGLENEDPEEISADILEHLEGIQVKMQYIWGKMEIQRVSENIQWYKDLPEDYRANLAPFMDEQAQAMLQNTELKTLLDENNPEAIKTFGRYVQQTIYRHILLRSISDLWIEQLTRMEALRISIGMEAYAQLDPLVQYKSRSTDAFKDLFADIRMGVISRMFRLQPAKPVTINAEAPAAQNTGAAQKTSDGQAKNAKRKKHKKH</sequence>
<keyword evidence="9 11" id="KW-0811">Translocation</keyword>
<feature type="compositionally biased region" description="Polar residues" evidence="12">
    <location>
        <begin position="1316"/>
        <end position="1329"/>
    </location>
</feature>
<dbReference type="InterPro" id="IPR020937">
    <property type="entry name" value="SecA_CS"/>
</dbReference>
<comment type="function">
    <text evidence="11">Part of the Sec protein translocase complex. Interacts with the SecYEG preprotein conducting channel. Has a central role in coupling the hydrolysis of ATP to the transfer of proteins into and across the cell membrane, serving as an ATP-driven molecular motor driving the stepwise translocation of polypeptide chains across the membrane.</text>
</comment>
<dbReference type="PANTHER" id="PTHR30612">
    <property type="entry name" value="SECA INNER MEMBRANE COMPONENT OF SEC PROTEIN SECRETION SYSTEM"/>
    <property type="match status" value="1"/>
</dbReference>
<dbReference type="InterPro" id="IPR044722">
    <property type="entry name" value="SecA_SF2_C"/>
</dbReference>
<dbReference type="CDD" id="cd17928">
    <property type="entry name" value="DEXDc_SecA"/>
    <property type="match status" value="1"/>
</dbReference>
<dbReference type="FunFam" id="3.40.50.300:FF:000113">
    <property type="entry name" value="Preprotein translocase subunit SecA"/>
    <property type="match status" value="1"/>
</dbReference>
<evidence type="ECO:0000256" key="11">
    <source>
        <dbReference type="HAMAP-Rule" id="MF_01382"/>
    </source>
</evidence>
<dbReference type="Proteomes" id="UP000256388">
    <property type="component" value="Unassembled WGS sequence"/>
</dbReference>
<dbReference type="Gene3D" id="3.90.1440.10">
    <property type="entry name" value="SecA, preprotein cross-linking domain"/>
    <property type="match status" value="1"/>
</dbReference>
<feature type="compositionally biased region" description="Basic residues" evidence="12">
    <location>
        <begin position="1332"/>
        <end position="1341"/>
    </location>
</feature>
<evidence type="ECO:0000256" key="9">
    <source>
        <dbReference type="ARBA" id="ARBA00023010"/>
    </source>
</evidence>
<dbReference type="CDD" id="cd18803">
    <property type="entry name" value="SF2_C_secA"/>
    <property type="match status" value="1"/>
</dbReference>